<dbReference type="Gene3D" id="3.90.1200.10">
    <property type="match status" value="1"/>
</dbReference>
<accession>A0A9E6TU75</accession>
<evidence type="ECO:0000256" key="3">
    <source>
        <dbReference type="ARBA" id="ARBA00022679"/>
    </source>
</evidence>
<evidence type="ECO:0000256" key="8">
    <source>
        <dbReference type="ARBA" id="ARBA00040505"/>
    </source>
</evidence>
<protein>
    <recommendedName>
        <fullName evidence="8">Hydroxylysine kinase</fullName>
        <ecNumber evidence="7">2.7.1.81</ecNumber>
    </recommendedName>
</protein>
<feature type="domain" description="Aminoglycoside phosphotransferase" evidence="9">
    <location>
        <begin position="44"/>
        <end position="260"/>
    </location>
</feature>
<dbReference type="InterPro" id="IPR011009">
    <property type="entry name" value="Kinase-like_dom_sf"/>
</dbReference>
<name>A0A9E6TU75_9PSED</name>
<dbReference type="SUPFAM" id="SSF56112">
    <property type="entry name" value="Protein kinase-like (PK-like)"/>
    <property type="match status" value="1"/>
</dbReference>
<dbReference type="Pfam" id="PF01636">
    <property type="entry name" value="APH"/>
    <property type="match status" value="1"/>
</dbReference>
<evidence type="ECO:0000256" key="6">
    <source>
        <dbReference type="ARBA" id="ARBA00037368"/>
    </source>
</evidence>
<dbReference type="KEGG" id="pvw:HU752_011730"/>
<comment type="catalytic activity">
    <reaction evidence="5">
        <text>(5R)-5-hydroxy-L-lysine + GTP = (5R)-5-phosphooxy-L-lysine + GDP + H(+)</text>
        <dbReference type="Rhea" id="RHEA:19049"/>
        <dbReference type="ChEBI" id="CHEBI:15378"/>
        <dbReference type="ChEBI" id="CHEBI:37565"/>
        <dbReference type="ChEBI" id="CHEBI:57882"/>
        <dbReference type="ChEBI" id="CHEBI:58189"/>
        <dbReference type="ChEBI" id="CHEBI:58357"/>
        <dbReference type="EC" id="2.7.1.81"/>
    </reaction>
</comment>
<evidence type="ECO:0000313" key="11">
    <source>
        <dbReference type="Proteomes" id="UP000634530"/>
    </source>
</evidence>
<dbReference type="AlphaFoldDB" id="A0A9E6TU75"/>
<dbReference type="GO" id="GO:0047992">
    <property type="term" value="F:hydroxylysine kinase activity"/>
    <property type="evidence" value="ECO:0007669"/>
    <property type="project" value="UniProtKB-EC"/>
</dbReference>
<dbReference type="EC" id="2.7.1.81" evidence="7"/>
<evidence type="ECO:0000256" key="1">
    <source>
        <dbReference type="ARBA" id="ARBA00004496"/>
    </source>
</evidence>
<dbReference type="InterPro" id="IPR050249">
    <property type="entry name" value="Pseudomonas-type_ThrB"/>
</dbReference>
<gene>
    <name evidence="10" type="ORF">HU752_011730</name>
</gene>
<dbReference type="PANTHER" id="PTHR21064:SF1">
    <property type="entry name" value="HYDROXYLYSINE KINASE"/>
    <property type="match status" value="1"/>
</dbReference>
<evidence type="ECO:0000259" key="9">
    <source>
        <dbReference type="Pfam" id="PF01636"/>
    </source>
</evidence>
<evidence type="ECO:0000256" key="2">
    <source>
        <dbReference type="ARBA" id="ARBA00022490"/>
    </source>
</evidence>
<keyword evidence="3" id="KW-0808">Transferase</keyword>
<keyword evidence="4" id="KW-0418">Kinase</keyword>
<sequence>MTPHTTLAADDLLAAAPARVSDDQAVALAAQLYGLECSARLLVGERDLNFHLTGADGRQWLLKVSNPLENPHVADFQNRALRHIQACDPELPVQRIFACSQGALQTSVSVDGQQVLVRLFSFVEGVALSRIAEPGEVFRQSLGAHLARLGLALRGFFHPAAGHELLWDLKHAMRLKAMSALIEDPHARKLVQLFLGHFERFALPRLPRLRAQVIHNDLNLHNVIVDAQPPHELRSILDFGDMVHAPLVNDLAVGAAYQLGAVGNPLERALPFIAAYHRVSPLEAQEQEILFDLIATRLVLTVVITNWRASLYPQNRDYILRNAPSALSALQRFAQLSRQDARDQIRQACQQENE</sequence>
<keyword evidence="11" id="KW-1185">Reference proteome</keyword>
<evidence type="ECO:0000256" key="5">
    <source>
        <dbReference type="ARBA" id="ARBA00036820"/>
    </source>
</evidence>
<proteinExistence type="predicted"/>
<evidence type="ECO:0000256" key="4">
    <source>
        <dbReference type="ARBA" id="ARBA00022777"/>
    </source>
</evidence>
<reference evidence="10 11" key="1">
    <citation type="journal article" date="2020" name="Microorganisms">
        <title>Reliable Identification of Environmental Pseudomonas Isolates Using the rpoD Gene.</title>
        <authorList>
            <consortium name="The Broad Institute Genome Sequencing Platform"/>
            <person name="Girard L."/>
            <person name="Lood C."/>
            <person name="Rokni-Zadeh H."/>
            <person name="van Noort V."/>
            <person name="Lavigne R."/>
            <person name="De Mot R."/>
        </authorList>
    </citation>
    <scope>NUCLEOTIDE SEQUENCE [LARGE SCALE GENOMIC DNA]</scope>
    <source>
        <strain evidence="10 11">RW8P3</strain>
    </source>
</reference>
<keyword evidence="2" id="KW-0963">Cytoplasm</keyword>
<comment type="subcellular location">
    <subcellularLocation>
        <location evidence="1">Cytoplasm</location>
    </subcellularLocation>
</comment>
<dbReference type="InterPro" id="IPR002575">
    <property type="entry name" value="Aminoglycoside_PTrfase"/>
</dbReference>
<evidence type="ECO:0000313" key="10">
    <source>
        <dbReference type="EMBL" id="QXI30569.1"/>
    </source>
</evidence>
<organism evidence="10 11">
    <name type="scientific">Pseudomonas vanderleydeniana</name>
    <dbReference type="NCBI Taxonomy" id="2745495"/>
    <lineage>
        <taxon>Bacteria</taxon>
        <taxon>Pseudomonadati</taxon>
        <taxon>Pseudomonadota</taxon>
        <taxon>Gammaproteobacteria</taxon>
        <taxon>Pseudomonadales</taxon>
        <taxon>Pseudomonadaceae</taxon>
        <taxon>Pseudomonas</taxon>
    </lineage>
</organism>
<dbReference type="GO" id="GO:0005737">
    <property type="term" value="C:cytoplasm"/>
    <property type="evidence" value="ECO:0007669"/>
    <property type="project" value="UniProtKB-SubCell"/>
</dbReference>
<evidence type="ECO:0000256" key="7">
    <source>
        <dbReference type="ARBA" id="ARBA00038873"/>
    </source>
</evidence>
<dbReference type="PANTHER" id="PTHR21064">
    <property type="entry name" value="AMINOGLYCOSIDE PHOSPHOTRANSFERASE DOMAIN-CONTAINING PROTEIN-RELATED"/>
    <property type="match status" value="1"/>
</dbReference>
<dbReference type="RefSeq" id="WP_186680528.1">
    <property type="nucleotide sequence ID" value="NZ_CP077093.1"/>
</dbReference>
<comment type="function">
    <text evidence="6">Catalyzes the GTP-dependent phosphorylation of 5-hydroxy-L-lysine.</text>
</comment>
<dbReference type="EMBL" id="CP077093">
    <property type="protein sequence ID" value="QXI30569.1"/>
    <property type="molecule type" value="Genomic_DNA"/>
</dbReference>
<dbReference type="Proteomes" id="UP000634530">
    <property type="component" value="Chromosome"/>
</dbReference>
<reference evidence="10 11" key="2">
    <citation type="journal article" date="2021" name="Microorganisms">
        <title>The Ever-Expanding Pseudomonas Genus: Description of 43 New Species and Partition of the Pseudomonas putida Group.</title>
        <authorList>
            <person name="Girard L."/>
            <person name="Lood C."/>
            <person name="Hofte M."/>
            <person name="Vandamme P."/>
            <person name="Rokni-Zadeh H."/>
            <person name="van Noort V."/>
            <person name="Lavigne R."/>
            <person name="De Mot R."/>
        </authorList>
    </citation>
    <scope>NUCLEOTIDE SEQUENCE [LARGE SCALE GENOMIC DNA]</scope>
    <source>
        <strain evidence="10 11">RW8P3</strain>
    </source>
</reference>